<dbReference type="RefSeq" id="WP_194504802.1">
    <property type="nucleotide sequence ID" value="NZ_JADIVZ010000012.1"/>
</dbReference>
<keyword evidence="1" id="KW-0472">Membrane</keyword>
<dbReference type="EMBL" id="JADIVZ010000012">
    <property type="protein sequence ID" value="MBF4163547.1"/>
    <property type="molecule type" value="Genomic_DNA"/>
</dbReference>
<keyword evidence="1" id="KW-1133">Transmembrane helix</keyword>
<accession>A0A930V492</accession>
<evidence type="ECO:0000256" key="1">
    <source>
        <dbReference type="SAM" id="Phobius"/>
    </source>
</evidence>
<reference evidence="2" key="1">
    <citation type="submission" date="2020-11" db="EMBL/GenBank/DDBJ databases">
        <title>Nocardioides sp. CBS4Y-1, whole genome shotgun sequence.</title>
        <authorList>
            <person name="Tuo L."/>
        </authorList>
    </citation>
    <scope>NUCLEOTIDE SEQUENCE</scope>
    <source>
        <strain evidence="2">CBS4Y-1</strain>
    </source>
</reference>
<dbReference type="GO" id="GO:0005576">
    <property type="term" value="C:extracellular region"/>
    <property type="evidence" value="ECO:0007669"/>
    <property type="project" value="TreeGrafter"/>
</dbReference>
<dbReference type="InterPro" id="IPR044857">
    <property type="entry name" value="T7SS_EccB_R1"/>
</dbReference>
<dbReference type="InterPro" id="IPR007795">
    <property type="entry name" value="T7SS_EccB"/>
</dbReference>
<dbReference type="Pfam" id="PF05108">
    <property type="entry name" value="T7SS_ESX1_EccB"/>
    <property type="match status" value="1"/>
</dbReference>
<keyword evidence="3" id="KW-1185">Reference proteome</keyword>
<organism evidence="2 3">
    <name type="scientific">Nocardioides acrostichi</name>
    <dbReference type="NCBI Taxonomy" id="2784339"/>
    <lineage>
        <taxon>Bacteria</taxon>
        <taxon>Bacillati</taxon>
        <taxon>Actinomycetota</taxon>
        <taxon>Actinomycetes</taxon>
        <taxon>Propionibacteriales</taxon>
        <taxon>Nocardioidaceae</taxon>
        <taxon>Nocardioides</taxon>
    </lineage>
</organism>
<gene>
    <name evidence="2" type="ORF">ISG29_17835</name>
</gene>
<feature type="transmembrane region" description="Helical" evidence="1">
    <location>
        <begin position="38"/>
        <end position="56"/>
    </location>
</feature>
<proteinExistence type="predicted"/>
<keyword evidence="1" id="KW-0812">Transmembrane</keyword>
<comment type="caution">
    <text evidence="2">The sequence shown here is derived from an EMBL/GenBank/DDBJ whole genome shotgun (WGS) entry which is preliminary data.</text>
</comment>
<evidence type="ECO:0000313" key="2">
    <source>
        <dbReference type="EMBL" id="MBF4163547.1"/>
    </source>
</evidence>
<evidence type="ECO:0000313" key="3">
    <source>
        <dbReference type="Proteomes" id="UP000656804"/>
    </source>
</evidence>
<sequence>MLTRRDLVDAQAYRRARLVEVLVAGGPRSVAPPRAGRVALVGLLLAGVLAAAGLLLDRLHGAPGEVDLASPGLVVSESSGAAYVVLDGSADASPGLHPVLNLTSARLLLGDAAVAPRLVPQSAIDAASPGAPVGLPGAPAALPSRWVHAWTACAAPGGVALSVAEVPGAQPLEVEASVLVRAPSGLWLVGAPAEESTVLRYAVSADVATRLLGSVTPVPVDDAWVDLLPRGGDLSASAFGIDRVGSPVAAVAGLSVGDWARVRGGGLVVGDDGRAEPLTPFELRVWTTLVPTARHQRAAVLAARVDPSGTATVRSARWPRASSGPVAVAPCLLLDATTGAIRLGTSPDPEPGVHVQPTAGADARVGRRRYVVDDTGTSHRLIGRDTATRLGLAEHPGDTVPEEWWRLLASGVSLETAPSR</sequence>
<dbReference type="PANTHER" id="PTHR40765">
    <property type="entry name" value="ESX-2 SECRETION SYSTEM ATPASE ECCB2"/>
    <property type="match status" value="1"/>
</dbReference>
<protein>
    <submittedName>
        <fullName evidence="2">Type VII secretion protein EccB</fullName>
    </submittedName>
</protein>
<dbReference type="Gene3D" id="3.30.2390.20">
    <property type="entry name" value="Type VII secretion system EccB, repeat 1 domain"/>
    <property type="match status" value="1"/>
</dbReference>
<name>A0A930V492_9ACTN</name>
<dbReference type="Proteomes" id="UP000656804">
    <property type="component" value="Unassembled WGS sequence"/>
</dbReference>
<dbReference type="AlphaFoldDB" id="A0A930V492"/>
<dbReference type="PANTHER" id="PTHR40765:SF2">
    <property type="entry name" value="ESX-2 SECRETION SYSTEM ATPASE ECCB2"/>
    <property type="match status" value="1"/>
</dbReference>